<proteinExistence type="predicted"/>
<name>A0ACC2RH61_9FUNG</name>
<keyword evidence="2" id="KW-1185">Reference proteome</keyword>
<organism evidence="1 2">
    <name type="scientific">Entomophthora muscae</name>
    <dbReference type="NCBI Taxonomy" id="34485"/>
    <lineage>
        <taxon>Eukaryota</taxon>
        <taxon>Fungi</taxon>
        <taxon>Fungi incertae sedis</taxon>
        <taxon>Zoopagomycota</taxon>
        <taxon>Entomophthoromycotina</taxon>
        <taxon>Entomophthoromycetes</taxon>
        <taxon>Entomophthorales</taxon>
        <taxon>Entomophthoraceae</taxon>
        <taxon>Entomophthora</taxon>
    </lineage>
</organism>
<gene>
    <name evidence="1" type="ORF">DSO57_1024554</name>
</gene>
<evidence type="ECO:0000313" key="1">
    <source>
        <dbReference type="EMBL" id="KAJ9049425.1"/>
    </source>
</evidence>
<accession>A0ACC2RH61</accession>
<evidence type="ECO:0000313" key="2">
    <source>
        <dbReference type="Proteomes" id="UP001165960"/>
    </source>
</evidence>
<comment type="caution">
    <text evidence="1">The sequence shown here is derived from an EMBL/GenBank/DDBJ whole genome shotgun (WGS) entry which is preliminary data.</text>
</comment>
<reference evidence="1" key="1">
    <citation type="submission" date="2022-04" db="EMBL/GenBank/DDBJ databases">
        <title>Genome of the entomopathogenic fungus Entomophthora muscae.</title>
        <authorList>
            <person name="Elya C."/>
            <person name="Lovett B.R."/>
            <person name="Lee E."/>
            <person name="Macias A.M."/>
            <person name="Hajek A.E."/>
            <person name="De Bivort B.L."/>
            <person name="Kasson M.T."/>
            <person name="De Fine Licht H.H."/>
            <person name="Stajich J.E."/>
        </authorList>
    </citation>
    <scope>NUCLEOTIDE SEQUENCE</scope>
    <source>
        <strain evidence="1">Berkeley</strain>
    </source>
</reference>
<dbReference type="Proteomes" id="UP001165960">
    <property type="component" value="Unassembled WGS sequence"/>
</dbReference>
<dbReference type="EMBL" id="QTSX02007233">
    <property type="protein sequence ID" value="KAJ9049425.1"/>
    <property type="molecule type" value="Genomic_DNA"/>
</dbReference>
<sequence>MINYVRNIPDINQILTEGKCWEKIGEFPITEAKFDEEFPPLFGGNQNQNLEKTDFHENRNNLTSGQAPAAAQTPAQPARLPLPRQPPASPPPVTRLPRLAPAGPPPVPRPLASHPPIRQPPAHSPGSHRPPACPPPPPAGPLPAPRPHSPANQRSPYQTTNQKST</sequence>
<protein>
    <submittedName>
        <fullName evidence="1">Uncharacterized protein</fullName>
    </submittedName>
</protein>